<organism evidence="2 3">
    <name type="scientific">Aldrovandia affinis</name>
    <dbReference type="NCBI Taxonomy" id="143900"/>
    <lineage>
        <taxon>Eukaryota</taxon>
        <taxon>Metazoa</taxon>
        <taxon>Chordata</taxon>
        <taxon>Craniata</taxon>
        <taxon>Vertebrata</taxon>
        <taxon>Euteleostomi</taxon>
        <taxon>Actinopterygii</taxon>
        <taxon>Neopterygii</taxon>
        <taxon>Teleostei</taxon>
        <taxon>Notacanthiformes</taxon>
        <taxon>Halosauridae</taxon>
        <taxon>Aldrovandia</taxon>
    </lineage>
</organism>
<sequence length="144" mass="14998">MRNKPGWPRGGPITTKGDCKTTVPSAPEITQYSLSAGCSGAWHSENEKQTDGGSACELEGSPERVGWFGCHGGLSETRRRPAGTSPREAPAEGTDPDKAAPGQGSGEGVRDLGKNPRGQDVTSAHLAPNRQAQTQTETLCIASV</sequence>
<comment type="caution">
    <text evidence="2">The sequence shown here is derived from an EMBL/GenBank/DDBJ whole genome shotgun (WGS) entry which is preliminary data.</text>
</comment>
<keyword evidence="3" id="KW-1185">Reference proteome</keyword>
<evidence type="ECO:0000313" key="2">
    <source>
        <dbReference type="EMBL" id="KAJ8403010.1"/>
    </source>
</evidence>
<feature type="region of interest" description="Disordered" evidence="1">
    <location>
        <begin position="1"/>
        <end position="24"/>
    </location>
</feature>
<feature type="region of interest" description="Disordered" evidence="1">
    <location>
        <begin position="41"/>
        <end position="144"/>
    </location>
</feature>
<proteinExistence type="predicted"/>
<evidence type="ECO:0000313" key="3">
    <source>
        <dbReference type="Proteomes" id="UP001221898"/>
    </source>
</evidence>
<protein>
    <submittedName>
        <fullName evidence="2">Uncharacterized protein</fullName>
    </submittedName>
</protein>
<gene>
    <name evidence="2" type="ORF">AAFF_G00359260</name>
</gene>
<reference evidence="2" key="1">
    <citation type="journal article" date="2023" name="Science">
        <title>Genome structures resolve the early diversification of teleost fishes.</title>
        <authorList>
            <person name="Parey E."/>
            <person name="Louis A."/>
            <person name="Montfort J."/>
            <person name="Bouchez O."/>
            <person name="Roques C."/>
            <person name="Iampietro C."/>
            <person name="Lluch J."/>
            <person name="Castinel A."/>
            <person name="Donnadieu C."/>
            <person name="Desvignes T."/>
            <person name="Floi Bucao C."/>
            <person name="Jouanno E."/>
            <person name="Wen M."/>
            <person name="Mejri S."/>
            <person name="Dirks R."/>
            <person name="Jansen H."/>
            <person name="Henkel C."/>
            <person name="Chen W.J."/>
            <person name="Zahm M."/>
            <person name="Cabau C."/>
            <person name="Klopp C."/>
            <person name="Thompson A.W."/>
            <person name="Robinson-Rechavi M."/>
            <person name="Braasch I."/>
            <person name="Lecointre G."/>
            <person name="Bobe J."/>
            <person name="Postlethwait J.H."/>
            <person name="Berthelot C."/>
            <person name="Roest Crollius H."/>
            <person name="Guiguen Y."/>
        </authorList>
    </citation>
    <scope>NUCLEOTIDE SEQUENCE</scope>
    <source>
        <strain evidence="2">NC1722</strain>
    </source>
</reference>
<accession>A0AAD7SI01</accession>
<dbReference type="EMBL" id="JAINUG010000060">
    <property type="protein sequence ID" value="KAJ8403010.1"/>
    <property type="molecule type" value="Genomic_DNA"/>
</dbReference>
<name>A0AAD7SI01_9TELE</name>
<evidence type="ECO:0000256" key="1">
    <source>
        <dbReference type="SAM" id="MobiDB-lite"/>
    </source>
</evidence>
<dbReference type="Proteomes" id="UP001221898">
    <property type="component" value="Unassembled WGS sequence"/>
</dbReference>
<dbReference type="AlphaFoldDB" id="A0AAD7SI01"/>